<evidence type="ECO:0000313" key="3">
    <source>
        <dbReference type="Proteomes" id="UP001057481"/>
    </source>
</evidence>
<dbReference type="EMBL" id="JAGMVS010000063">
    <property type="protein sequence ID" value="MCM2437368.1"/>
    <property type="molecule type" value="Genomic_DNA"/>
</dbReference>
<accession>A0ABT0VHQ2</accession>
<reference evidence="2" key="1">
    <citation type="submission" date="2021-04" db="EMBL/GenBank/DDBJ databases">
        <title>Taxonomic assessment of Weissella genus.</title>
        <authorList>
            <person name="Fanelli F."/>
            <person name="Chieffi D."/>
            <person name="Dell'Aquila A."/>
            <person name="Gyu-Sung C."/>
            <person name="Franz C.M.A.P."/>
            <person name="Fusco V."/>
        </authorList>
    </citation>
    <scope>NUCLEOTIDE SEQUENCE</scope>
    <source>
        <strain evidence="2">LMG 25373</strain>
    </source>
</reference>
<organism evidence="2 3">
    <name type="scientific">Periweissella beninensis</name>
    <dbReference type="NCBI Taxonomy" id="504936"/>
    <lineage>
        <taxon>Bacteria</taxon>
        <taxon>Bacillati</taxon>
        <taxon>Bacillota</taxon>
        <taxon>Bacilli</taxon>
        <taxon>Lactobacillales</taxon>
        <taxon>Lactobacillaceae</taxon>
        <taxon>Periweissella</taxon>
    </lineage>
</organism>
<dbReference type="SUPFAM" id="SSF89360">
    <property type="entry name" value="HesB-like domain"/>
    <property type="match status" value="1"/>
</dbReference>
<gene>
    <name evidence="2" type="ORF">KAK10_05535</name>
</gene>
<dbReference type="InterPro" id="IPR035903">
    <property type="entry name" value="HesB-like_dom_sf"/>
</dbReference>
<keyword evidence="3" id="KW-1185">Reference proteome</keyword>
<protein>
    <submittedName>
        <fullName evidence="2">Iron-sulfur cluster biosynthesis family protein</fullName>
    </submittedName>
</protein>
<dbReference type="Pfam" id="PF01521">
    <property type="entry name" value="Fe-S_biosyn"/>
    <property type="match status" value="1"/>
</dbReference>
<name>A0ABT0VHQ2_9LACO</name>
<proteinExistence type="predicted"/>
<sequence>MQLNFDDGIIKRLQEYVVKNAKILLDLDDGSGPYTNHAIACSMGINYRIIMVNNDANIDDYQEELKSNLGIVYSKKYANYTLATNMKLGIKPPFNTWQLSGTNMLIDDSVEFVTKYFQEVPNNGK</sequence>
<dbReference type="InterPro" id="IPR000361">
    <property type="entry name" value="ATAP_core_dom"/>
</dbReference>
<dbReference type="Proteomes" id="UP001057481">
    <property type="component" value="Unassembled WGS sequence"/>
</dbReference>
<dbReference type="RefSeq" id="WP_205143491.1">
    <property type="nucleotide sequence ID" value="NZ_JAFBDN010000006.1"/>
</dbReference>
<feature type="domain" description="Core" evidence="1">
    <location>
        <begin position="1"/>
        <end position="112"/>
    </location>
</feature>
<evidence type="ECO:0000313" key="2">
    <source>
        <dbReference type="EMBL" id="MCM2437368.1"/>
    </source>
</evidence>
<evidence type="ECO:0000259" key="1">
    <source>
        <dbReference type="Pfam" id="PF01521"/>
    </source>
</evidence>
<comment type="caution">
    <text evidence="2">The sequence shown here is derived from an EMBL/GenBank/DDBJ whole genome shotgun (WGS) entry which is preliminary data.</text>
</comment>
<dbReference type="Gene3D" id="2.60.300.12">
    <property type="entry name" value="HesB-like domain"/>
    <property type="match status" value="1"/>
</dbReference>